<dbReference type="AlphaFoldDB" id="A0A8M1MN08"/>
<dbReference type="GeneID" id="123325990"/>
<keyword evidence="2" id="KW-1185">Reference proteome</keyword>
<evidence type="ECO:0000313" key="3">
    <source>
        <dbReference type="RefSeq" id="XP_044774525.1"/>
    </source>
</evidence>
<feature type="region of interest" description="Disordered" evidence="1">
    <location>
        <begin position="183"/>
        <end position="210"/>
    </location>
</feature>
<dbReference type="RefSeq" id="XP_044774525.1">
    <property type="nucleotide sequence ID" value="XM_044918590.1"/>
</dbReference>
<feature type="compositionally biased region" description="Low complexity" evidence="1">
    <location>
        <begin position="35"/>
        <end position="55"/>
    </location>
</feature>
<dbReference type="Proteomes" id="UP000248481">
    <property type="component" value="Chromosome 1"/>
</dbReference>
<sequence length="308" mass="31218">MNCQALDPPAASGHGPVAVCVAAAGLGRQRRVETPRTAAPRLASAAPGPAPSARLTQGPACQCRRRELGGALWRLGAPSGWGGDIPSGQPSLGAGRALAVPRVCTGGVCHSPQPAPSVPEQMVLLAGGLPRALGVLAGCASPCLSASLGPRSQGNWIGPRGGGGDLSMWAWAPEVLILPRGSSVPSTPEPKPGWHAMAPPPSASGTLRARDRRAGTRLCALEGRRPLCASGAWWSGPLPRPWCEVCFSRFPPWGLHPPPTVSGPPPDAPGPAPPSGGAGGLPAASGPSPVILVYYTVLISDGFNLNLF</sequence>
<dbReference type="KEGG" id="nsu:123325990"/>
<feature type="compositionally biased region" description="Pro residues" evidence="1">
    <location>
        <begin position="258"/>
        <end position="274"/>
    </location>
</feature>
<reference evidence="3" key="1">
    <citation type="submission" date="2025-08" db="UniProtKB">
        <authorList>
            <consortium name="RefSeq"/>
        </authorList>
    </citation>
    <scope>IDENTIFICATION</scope>
    <source>
        <tissue evidence="3">Blood</tissue>
    </source>
</reference>
<feature type="region of interest" description="Disordered" evidence="1">
    <location>
        <begin position="30"/>
        <end position="58"/>
    </location>
</feature>
<accession>A0A8M1MN08</accession>
<name>A0A8M1MN08_NEOSC</name>
<evidence type="ECO:0000313" key="2">
    <source>
        <dbReference type="Proteomes" id="UP000248481"/>
    </source>
</evidence>
<feature type="region of interest" description="Disordered" evidence="1">
    <location>
        <begin position="258"/>
        <end position="281"/>
    </location>
</feature>
<proteinExistence type="predicted"/>
<evidence type="ECO:0000256" key="1">
    <source>
        <dbReference type="SAM" id="MobiDB-lite"/>
    </source>
</evidence>
<organism evidence="2 3">
    <name type="scientific">Neomonachus schauinslandi</name>
    <name type="common">Hawaiian monk seal</name>
    <name type="synonym">Monachus schauinslandi</name>
    <dbReference type="NCBI Taxonomy" id="29088"/>
    <lineage>
        <taxon>Eukaryota</taxon>
        <taxon>Metazoa</taxon>
        <taxon>Chordata</taxon>
        <taxon>Craniata</taxon>
        <taxon>Vertebrata</taxon>
        <taxon>Euteleostomi</taxon>
        <taxon>Mammalia</taxon>
        <taxon>Eutheria</taxon>
        <taxon>Laurasiatheria</taxon>
        <taxon>Carnivora</taxon>
        <taxon>Caniformia</taxon>
        <taxon>Pinnipedia</taxon>
        <taxon>Phocidae</taxon>
        <taxon>Monachinae</taxon>
        <taxon>Monachini</taxon>
        <taxon>Neomonachus</taxon>
    </lineage>
</organism>
<gene>
    <name evidence="3" type="primary">LOC123325990</name>
</gene>
<protein>
    <submittedName>
        <fullName evidence="3">Translation initiation factor IF-2-like</fullName>
    </submittedName>
</protein>